<feature type="compositionally biased region" description="Basic and acidic residues" evidence="1">
    <location>
        <begin position="491"/>
        <end position="509"/>
    </location>
</feature>
<feature type="region of interest" description="Disordered" evidence="1">
    <location>
        <begin position="1"/>
        <end position="77"/>
    </location>
</feature>
<dbReference type="AlphaFoldDB" id="A0AAV9YY05"/>
<accession>A0AAV9YY05</accession>
<comment type="caution">
    <text evidence="2">The sequence shown here is derived from an EMBL/GenBank/DDBJ whole genome shotgun (WGS) entry which is preliminary data.</text>
</comment>
<dbReference type="Proteomes" id="UP001362999">
    <property type="component" value="Unassembled WGS sequence"/>
</dbReference>
<evidence type="ECO:0000313" key="2">
    <source>
        <dbReference type="EMBL" id="KAK6961871.1"/>
    </source>
</evidence>
<dbReference type="EMBL" id="JAWWNJ010000453">
    <property type="protein sequence ID" value="KAK6961871.1"/>
    <property type="molecule type" value="Genomic_DNA"/>
</dbReference>
<feature type="compositionally biased region" description="Low complexity" evidence="1">
    <location>
        <begin position="47"/>
        <end position="61"/>
    </location>
</feature>
<keyword evidence="3" id="KW-1185">Reference proteome</keyword>
<organism evidence="2 3">
    <name type="scientific">Favolaschia claudopus</name>
    <dbReference type="NCBI Taxonomy" id="2862362"/>
    <lineage>
        <taxon>Eukaryota</taxon>
        <taxon>Fungi</taxon>
        <taxon>Dikarya</taxon>
        <taxon>Basidiomycota</taxon>
        <taxon>Agaricomycotina</taxon>
        <taxon>Agaricomycetes</taxon>
        <taxon>Agaricomycetidae</taxon>
        <taxon>Agaricales</taxon>
        <taxon>Marasmiineae</taxon>
        <taxon>Mycenaceae</taxon>
        <taxon>Favolaschia</taxon>
    </lineage>
</organism>
<feature type="compositionally biased region" description="Basic and acidic residues" evidence="1">
    <location>
        <begin position="653"/>
        <end position="668"/>
    </location>
</feature>
<feature type="region of interest" description="Disordered" evidence="1">
    <location>
        <begin position="438"/>
        <end position="715"/>
    </location>
</feature>
<feature type="compositionally biased region" description="Acidic residues" evidence="1">
    <location>
        <begin position="613"/>
        <end position="622"/>
    </location>
</feature>
<reference evidence="2 3" key="1">
    <citation type="journal article" date="2024" name="J Genomics">
        <title>Draft genome sequencing and assembly of Favolaschia claudopus CIRM-BRFM 2984 isolated from oak limbs.</title>
        <authorList>
            <person name="Navarro D."/>
            <person name="Drula E."/>
            <person name="Chaduli D."/>
            <person name="Cazenave R."/>
            <person name="Ahrendt S."/>
            <person name="Wang J."/>
            <person name="Lipzen A."/>
            <person name="Daum C."/>
            <person name="Barry K."/>
            <person name="Grigoriev I.V."/>
            <person name="Favel A."/>
            <person name="Rosso M.N."/>
            <person name="Martin F."/>
        </authorList>
    </citation>
    <scope>NUCLEOTIDE SEQUENCE [LARGE SCALE GENOMIC DNA]</scope>
    <source>
        <strain evidence="2 3">CIRM-BRFM 2984</strain>
    </source>
</reference>
<evidence type="ECO:0000256" key="1">
    <source>
        <dbReference type="SAM" id="MobiDB-lite"/>
    </source>
</evidence>
<evidence type="ECO:0000313" key="3">
    <source>
        <dbReference type="Proteomes" id="UP001362999"/>
    </source>
</evidence>
<name>A0AAV9YY05_9AGAR</name>
<feature type="compositionally biased region" description="Basic residues" evidence="1">
    <location>
        <begin position="700"/>
        <end position="715"/>
    </location>
</feature>
<sequence>NIGSTPSSPGFPPVPPLPPLPPSSPEAVPAHLLALFPTRPPTPTDTPPANVNAVPPNATDVDPPPRDIEEEQEGEMKLIDKKEADLILNEYLPTHKERHPEVVQPPPKPRAKFVGPATAEQNAQTLKRKLKRDAKAEAQEQVDLVHAHVRDEARRIAAETGLAEKDVRDMMSGVTDLHNFRYNEFLAKVWARGMEWNEGKEKGHRLHLEQIRTRVQDEPDGTWSAAQLADLKVRYLKHREEEECQKLFAEMKKMEKRSGGASFLVVAGSNANDTITPALLTTPESARFVTEVLKMPGDMLPQLFRSWLTGGKVVKEAKELKGQNLRAWVTAQIRDGLNRMFGTNSTAMNWTNYEERTQAGMGVRLKGWPSDRAWGALSNQGSGGSEFIQDLQKGLLSGEVQWVDIPEDEHKKLLQKYPKQEKNWENWRKKREIVRAAEAKVAGPSGSGSKRKAEEEADGGKKKKKSKKLVEAVEDDEGDQPMEGVEAVEGSGKKDKGKGKAVENEDGEKKKRKKKKKTKAVEEDDADKGEEEADGEAEKKKKKKKKKKAVEEDAVSGEEGGDGKGKGKGKSKTPAFRYAPTTNSPSDEEPPARPRPRPKKLPPKVPTSTEFVNSEDERDDDPDANKSGGGGQHQHPCPQPESSVRAGANAGPRRSELVRRREKEKREDEERESLGMSVKEYREWQKSEGLRKAAAAAKPRAAKAKPTKKKNPPSS</sequence>
<feature type="compositionally biased region" description="Acidic residues" evidence="1">
    <location>
        <begin position="522"/>
        <end position="535"/>
    </location>
</feature>
<feature type="non-terminal residue" evidence="2">
    <location>
        <position position="1"/>
    </location>
</feature>
<protein>
    <submittedName>
        <fullName evidence="2">Uncharacterized protein</fullName>
    </submittedName>
</protein>
<gene>
    <name evidence="2" type="ORF">R3P38DRAFT_2818200</name>
</gene>
<feature type="compositionally biased region" description="Basic and acidic residues" evidence="1">
    <location>
        <begin position="451"/>
        <end position="460"/>
    </location>
</feature>
<feature type="compositionally biased region" description="Basic and acidic residues" evidence="1">
    <location>
        <begin position="679"/>
        <end position="691"/>
    </location>
</feature>
<feature type="compositionally biased region" description="Pro residues" evidence="1">
    <location>
        <begin position="9"/>
        <end position="24"/>
    </location>
</feature>
<proteinExistence type="predicted"/>